<proteinExistence type="predicted"/>
<protein>
    <submittedName>
        <fullName evidence="1">Uncharacterized protein</fullName>
    </submittedName>
</protein>
<dbReference type="AlphaFoldDB" id="A0A4Y2IJ01"/>
<organism evidence="1 2">
    <name type="scientific">Araneus ventricosus</name>
    <name type="common">Orbweaver spider</name>
    <name type="synonym">Epeira ventricosa</name>
    <dbReference type="NCBI Taxonomy" id="182803"/>
    <lineage>
        <taxon>Eukaryota</taxon>
        <taxon>Metazoa</taxon>
        <taxon>Ecdysozoa</taxon>
        <taxon>Arthropoda</taxon>
        <taxon>Chelicerata</taxon>
        <taxon>Arachnida</taxon>
        <taxon>Araneae</taxon>
        <taxon>Araneomorphae</taxon>
        <taxon>Entelegynae</taxon>
        <taxon>Araneoidea</taxon>
        <taxon>Araneidae</taxon>
        <taxon>Araneus</taxon>
    </lineage>
</organism>
<name>A0A4Y2IJ01_ARAVE</name>
<keyword evidence="2" id="KW-1185">Reference proteome</keyword>
<gene>
    <name evidence="1" type="ORF">AVEN_114678_1</name>
</gene>
<evidence type="ECO:0000313" key="1">
    <source>
        <dbReference type="EMBL" id="GBM77645.1"/>
    </source>
</evidence>
<comment type="caution">
    <text evidence="1">The sequence shown here is derived from an EMBL/GenBank/DDBJ whole genome shotgun (WGS) entry which is preliminary data.</text>
</comment>
<sequence length="97" mass="11132">MVSSDMFLSNMVSSDMFLSIVVSSDMFLSIVVSSDMFLSNMVSSDMFLSNMVSQRILDITLPHHFMLQNDRKCMGRCYQENSHICLEETLVGERCRM</sequence>
<evidence type="ECO:0000313" key="2">
    <source>
        <dbReference type="Proteomes" id="UP000499080"/>
    </source>
</evidence>
<dbReference type="Proteomes" id="UP000499080">
    <property type="component" value="Unassembled WGS sequence"/>
</dbReference>
<dbReference type="EMBL" id="BGPR01186162">
    <property type="protein sequence ID" value="GBM77645.1"/>
    <property type="molecule type" value="Genomic_DNA"/>
</dbReference>
<dbReference type="OrthoDB" id="6505219at2759"/>
<reference evidence="1 2" key="1">
    <citation type="journal article" date="2019" name="Sci. Rep.">
        <title>Orb-weaving spider Araneus ventricosus genome elucidates the spidroin gene catalogue.</title>
        <authorList>
            <person name="Kono N."/>
            <person name="Nakamura H."/>
            <person name="Ohtoshi R."/>
            <person name="Moran D.A.P."/>
            <person name="Shinohara A."/>
            <person name="Yoshida Y."/>
            <person name="Fujiwara M."/>
            <person name="Mori M."/>
            <person name="Tomita M."/>
            <person name="Arakawa K."/>
        </authorList>
    </citation>
    <scope>NUCLEOTIDE SEQUENCE [LARGE SCALE GENOMIC DNA]</scope>
</reference>
<accession>A0A4Y2IJ01</accession>